<dbReference type="InterPro" id="IPR002523">
    <property type="entry name" value="MgTranspt_CorA/ZnTranspt_ZntB"/>
</dbReference>
<dbReference type="SUPFAM" id="SSF143865">
    <property type="entry name" value="CorA soluble domain-like"/>
    <property type="match status" value="1"/>
</dbReference>
<dbReference type="GO" id="GO:0015087">
    <property type="term" value="F:cobalt ion transmembrane transporter activity"/>
    <property type="evidence" value="ECO:0007669"/>
    <property type="project" value="TreeGrafter"/>
</dbReference>
<dbReference type="HOGENOM" id="CLU_007127_0_2_2"/>
<evidence type="ECO:0000256" key="6">
    <source>
        <dbReference type="ARBA" id="ARBA00022989"/>
    </source>
</evidence>
<feature type="transmembrane region" description="Helical" evidence="8">
    <location>
        <begin position="271"/>
        <end position="294"/>
    </location>
</feature>
<dbReference type="GO" id="GO:0005886">
    <property type="term" value="C:plasma membrane"/>
    <property type="evidence" value="ECO:0007669"/>
    <property type="project" value="UniProtKB-SubCell"/>
</dbReference>
<dbReference type="Pfam" id="PF01544">
    <property type="entry name" value="CorA"/>
    <property type="match status" value="1"/>
</dbReference>
<feature type="transmembrane region" description="Helical" evidence="8">
    <location>
        <begin position="314"/>
        <end position="333"/>
    </location>
</feature>
<gene>
    <name evidence="9" type="ORF">NADRNF5_1948</name>
</gene>
<protein>
    <submittedName>
        <fullName evidence="9">Mg2 transporter protein CorA family protein</fullName>
    </submittedName>
</protein>
<dbReference type="CDD" id="cd12822">
    <property type="entry name" value="TmCorA-like"/>
    <property type="match status" value="1"/>
</dbReference>
<reference evidence="9 10" key="2">
    <citation type="journal article" date="2016" name="ISME J.">
        <title>Physiological and genomic characterization of two novel marine thaumarchaeal strains indicates niche differentiation.</title>
        <authorList>
            <person name="Bayer B."/>
            <person name="Vojvoda J."/>
            <person name="Offre P."/>
            <person name="Alves R.J."/>
            <person name="Elisabeth N.H."/>
            <person name="Garcia J.A."/>
            <person name="Volland J.M."/>
            <person name="Srivastava A."/>
            <person name="Schleper C."/>
            <person name="Herndl G.J."/>
        </authorList>
    </citation>
    <scope>NUCLEOTIDE SEQUENCE [LARGE SCALE GENOMIC DNA]</scope>
    <source>
        <strain evidence="9 10">NF5</strain>
    </source>
</reference>
<comment type="similarity">
    <text evidence="2">Belongs to the CorA metal ion transporter (MIT) (TC 1.A.35) family.</text>
</comment>
<evidence type="ECO:0000313" key="9">
    <source>
        <dbReference type="EMBL" id="AJW71624.1"/>
    </source>
</evidence>
<dbReference type="STRING" id="1580092.NADRNF5_1948"/>
<evidence type="ECO:0000256" key="5">
    <source>
        <dbReference type="ARBA" id="ARBA00022692"/>
    </source>
</evidence>
<keyword evidence="5 8" id="KW-0812">Transmembrane</keyword>
<proteinExistence type="inferred from homology"/>
<evidence type="ECO:0000313" key="10">
    <source>
        <dbReference type="Proteomes" id="UP000032408"/>
    </source>
</evidence>
<dbReference type="Gene3D" id="3.30.460.20">
    <property type="entry name" value="CorA soluble domain-like"/>
    <property type="match status" value="1"/>
</dbReference>
<keyword evidence="10" id="KW-1185">Reference proteome</keyword>
<keyword evidence="3" id="KW-0813">Transport</keyword>
<evidence type="ECO:0000256" key="2">
    <source>
        <dbReference type="ARBA" id="ARBA00009765"/>
    </source>
</evidence>
<keyword evidence="4" id="KW-1003">Cell membrane</keyword>
<dbReference type="PANTHER" id="PTHR46494:SF1">
    <property type="entry name" value="CORA FAMILY METAL ION TRANSPORTER (EUROFUNG)"/>
    <property type="match status" value="1"/>
</dbReference>
<dbReference type="EMBL" id="CP011070">
    <property type="protein sequence ID" value="AJW71624.1"/>
    <property type="molecule type" value="Genomic_DNA"/>
</dbReference>
<evidence type="ECO:0000256" key="3">
    <source>
        <dbReference type="ARBA" id="ARBA00022448"/>
    </source>
</evidence>
<dbReference type="OrthoDB" id="28779at2157"/>
<dbReference type="GO" id="GO:0050897">
    <property type="term" value="F:cobalt ion binding"/>
    <property type="evidence" value="ECO:0007669"/>
    <property type="project" value="TreeGrafter"/>
</dbReference>
<dbReference type="GO" id="GO:0000287">
    <property type="term" value="F:magnesium ion binding"/>
    <property type="evidence" value="ECO:0007669"/>
    <property type="project" value="TreeGrafter"/>
</dbReference>
<accession>A0A0D5C482</accession>
<dbReference type="Gene3D" id="1.20.58.340">
    <property type="entry name" value="Magnesium transport protein CorA, transmembrane region"/>
    <property type="match status" value="2"/>
</dbReference>
<evidence type="ECO:0000256" key="1">
    <source>
        <dbReference type="ARBA" id="ARBA00004651"/>
    </source>
</evidence>
<name>A0A0D5C482_9ARCH</name>
<dbReference type="KEGG" id="nin:NADRNF5_1948"/>
<keyword evidence="6 8" id="KW-1133">Transmembrane helix</keyword>
<dbReference type="PANTHER" id="PTHR46494">
    <property type="entry name" value="CORA FAMILY METAL ION TRANSPORTER (EUROFUNG)"/>
    <property type="match status" value="1"/>
</dbReference>
<dbReference type="RefSeq" id="WP_048117846.1">
    <property type="nucleotide sequence ID" value="NZ_CP011070.1"/>
</dbReference>
<keyword evidence="7 8" id="KW-0472">Membrane</keyword>
<evidence type="ECO:0000256" key="8">
    <source>
        <dbReference type="SAM" id="Phobius"/>
    </source>
</evidence>
<reference evidence="10" key="1">
    <citation type="submission" date="2015-03" db="EMBL/GenBank/DDBJ databases">
        <title>Characterization of two novel Thaumarchaeota isolated from the Northern Adriatic Sea.</title>
        <authorList>
            <person name="Bayer B."/>
            <person name="Vojvoda J."/>
            <person name="Offre P."/>
            <person name="Srivastava A."/>
            <person name="Elisabeth N."/>
            <person name="Garcia J.A.L."/>
            <person name="Schleper C."/>
            <person name="Herndl G.J."/>
        </authorList>
    </citation>
    <scope>NUCLEOTIDE SEQUENCE [LARGE SCALE GENOMIC DNA]</scope>
    <source>
        <strain evidence="10">NF5</strain>
    </source>
</reference>
<organism evidence="9 10">
    <name type="scientific">Nitrosopumilus adriaticus</name>
    <dbReference type="NCBI Taxonomy" id="1580092"/>
    <lineage>
        <taxon>Archaea</taxon>
        <taxon>Nitrososphaerota</taxon>
        <taxon>Nitrososphaeria</taxon>
        <taxon>Nitrosopumilales</taxon>
        <taxon>Nitrosopumilaceae</taxon>
        <taxon>Nitrosopumilus</taxon>
    </lineage>
</organism>
<dbReference type="SUPFAM" id="SSF144083">
    <property type="entry name" value="Magnesium transport protein CorA, transmembrane region"/>
    <property type="match status" value="1"/>
</dbReference>
<evidence type="ECO:0000256" key="4">
    <source>
        <dbReference type="ARBA" id="ARBA00022475"/>
    </source>
</evidence>
<dbReference type="GeneID" id="24821106"/>
<comment type="subcellular location">
    <subcellularLocation>
        <location evidence="1">Cell membrane</location>
        <topology evidence="1">Multi-pass membrane protein</topology>
    </subcellularLocation>
</comment>
<evidence type="ECO:0000256" key="7">
    <source>
        <dbReference type="ARBA" id="ARBA00023136"/>
    </source>
</evidence>
<dbReference type="Proteomes" id="UP000032408">
    <property type="component" value="Chromosome"/>
</dbReference>
<dbReference type="GO" id="GO:0015095">
    <property type="term" value="F:magnesium ion transmembrane transporter activity"/>
    <property type="evidence" value="ECO:0007669"/>
    <property type="project" value="TreeGrafter"/>
</dbReference>
<dbReference type="InterPro" id="IPR045861">
    <property type="entry name" value="CorA_cytoplasmic_dom"/>
</dbReference>
<dbReference type="InterPro" id="IPR045863">
    <property type="entry name" value="CorA_TM1_TM2"/>
</dbReference>
<sequence length="341" mass="39103">MKKGFITKKLRTGRRVQEEDINTGKMERIQGEKFTWLDLQNPDRGLMEQIAKDYNLNSLNLEDCLTKFELPKLDSYDDHFFVILHFPPLSQKVGISKNSQLSIFVGKDFLITVHQGDLNPLVELVELCINDSDPERKKRLIGKSPGHLLHEIIDVLVDDLLHTSRKIIANLDEMEDRVFDERKSVARSISLLRREINRLRRIANPLKKFVLEIAKNIDRYSDRELDELTLYFDDVIDHIDKVIETLEESRETMEIYKDTDFVLSTEKTNKVLGVLTIIFTLAIPATVIGTFYGMNVNLPGGIGGDLIFLGPHTSFIIIILASAIPAILMFAYFRKLGWISS</sequence>
<dbReference type="AlphaFoldDB" id="A0A0D5C482"/>